<dbReference type="Pfam" id="PF07534">
    <property type="entry name" value="TLD"/>
    <property type="match status" value="1"/>
</dbReference>
<name>A0A3B3RMB9_9TELE</name>
<evidence type="ECO:0000256" key="5">
    <source>
        <dbReference type="ARBA" id="ARBA00023136"/>
    </source>
</evidence>
<evidence type="ECO:0000256" key="10">
    <source>
        <dbReference type="SAM" id="MobiDB-lite"/>
    </source>
</evidence>
<dbReference type="SMART" id="SM00584">
    <property type="entry name" value="TLDc"/>
    <property type="match status" value="1"/>
</dbReference>
<keyword evidence="5" id="KW-0472">Membrane</keyword>
<keyword evidence="13" id="KW-1185">Reference proteome</keyword>
<dbReference type="GeneTree" id="ENSGT00940000158087"/>
<protein>
    <recommendedName>
        <fullName evidence="7">MTOR-associated protein MEAK7</fullName>
    </recommendedName>
    <alternativeName>
        <fullName evidence="9">TBC/LysM-associated domain-containing protein 1</fullName>
    </alternativeName>
    <alternativeName>
        <fullName evidence="8">TLD domain-containing protein 1</fullName>
    </alternativeName>
</protein>
<dbReference type="GO" id="GO:0031929">
    <property type="term" value="P:TOR signaling"/>
    <property type="evidence" value="ECO:0007669"/>
    <property type="project" value="TreeGrafter"/>
</dbReference>
<dbReference type="Proteomes" id="UP000261540">
    <property type="component" value="Unplaced"/>
</dbReference>
<evidence type="ECO:0000313" key="13">
    <source>
        <dbReference type="Proteomes" id="UP000261540"/>
    </source>
</evidence>
<comment type="subcellular location">
    <subcellularLocation>
        <location evidence="3">Cytoplasm</location>
    </subcellularLocation>
    <subcellularLocation>
        <location evidence="2">Lysosome</location>
    </subcellularLocation>
    <subcellularLocation>
        <location evidence="1">Membrane</location>
    </subcellularLocation>
</comment>
<proteinExistence type="predicted"/>
<dbReference type="Ensembl" id="ENSPKIT00000035714.1">
    <property type="protein sequence ID" value="ENSPKIP00000018876.1"/>
    <property type="gene ID" value="ENSPKIG00000004260.1"/>
</dbReference>
<evidence type="ECO:0000256" key="3">
    <source>
        <dbReference type="ARBA" id="ARBA00004496"/>
    </source>
</evidence>
<reference evidence="12" key="1">
    <citation type="submission" date="2025-08" db="UniProtKB">
        <authorList>
            <consortium name="Ensembl"/>
        </authorList>
    </citation>
    <scope>IDENTIFICATION</scope>
</reference>
<reference evidence="12" key="2">
    <citation type="submission" date="2025-09" db="UniProtKB">
        <authorList>
            <consortium name="Ensembl"/>
        </authorList>
    </citation>
    <scope>IDENTIFICATION</scope>
</reference>
<dbReference type="InterPro" id="IPR006571">
    <property type="entry name" value="TLDc_dom"/>
</dbReference>
<evidence type="ECO:0000256" key="1">
    <source>
        <dbReference type="ARBA" id="ARBA00004370"/>
    </source>
</evidence>
<evidence type="ECO:0000256" key="4">
    <source>
        <dbReference type="ARBA" id="ARBA00022490"/>
    </source>
</evidence>
<organism evidence="12 13">
    <name type="scientific">Paramormyrops kingsleyae</name>
    <dbReference type="NCBI Taxonomy" id="1676925"/>
    <lineage>
        <taxon>Eukaryota</taxon>
        <taxon>Metazoa</taxon>
        <taxon>Chordata</taxon>
        <taxon>Craniata</taxon>
        <taxon>Vertebrata</taxon>
        <taxon>Euteleostomi</taxon>
        <taxon>Actinopterygii</taxon>
        <taxon>Neopterygii</taxon>
        <taxon>Teleostei</taxon>
        <taxon>Osteoglossocephala</taxon>
        <taxon>Osteoglossomorpha</taxon>
        <taxon>Osteoglossiformes</taxon>
        <taxon>Mormyridae</taxon>
        <taxon>Paramormyrops</taxon>
    </lineage>
</organism>
<feature type="domain" description="TLDc" evidence="11">
    <location>
        <begin position="229"/>
        <end position="458"/>
    </location>
</feature>
<sequence length="458" mass="50509">MGNAESVVAQKRLARFRPDERPVIEKVFDRLQEAGSARKVLTLDALKLSVRDAAPTSMTARLFQSMRSADTAVPAADSGGVTREQMLVFLADVLRGTAEERAPLVVAMAGVSEGSVVTVTQIREFLEDLISAVVQCLIHSGQLQGWKPDRMQDSDRGVKLLAEQLCSELKCTDQQVCDIPCLENWLFRTSVPLYLEFLSMEALGICLPSRPPLVLLPPCQDVPWRELRSILDLPLLLFLAPQLPDTKGAPWRLLFSSRLHGESFTRLLRGCTCQGPSVLLIRDTDGYTFGGFASQSWDTRPQFQGDSRCFLFSVTPSLRLYTCTGYNQNYMYLNHGQQTMPNGLVSIPLLWGLSSMAPPQSHTHPQEAPCIPCCVVFLALPTTQSSSPSLLHLVAREWAVSTTILACGWTVTMGRDTVGRGPAAPPMAAPSSLARRTSPWMPWRSGAWGNPQRTSRPR</sequence>
<dbReference type="STRING" id="1676925.ENSPKIP00000018876"/>
<evidence type="ECO:0000256" key="2">
    <source>
        <dbReference type="ARBA" id="ARBA00004371"/>
    </source>
</evidence>
<dbReference type="PROSITE" id="PS51886">
    <property type="entry name" value="TLDC"/>
    <property type="match status" value="1"/>
</dbReference>
<dbReference type="GO" id="GO:0005764">
    <property type="term" value="C:lysosome"/>
    <property type="evidence" value="ECO:0007669"/>
    <property type="project" value="UniProtKB-SubCell"/>
</dbReference>
<evidence type="ECO:0000259" key="11">
    <source>
        <dbReference type="PROSITE" id="PS51886"/>
    </source>
</evidence>
<accession>A0A3B3RMB9</accession>
<keyword evidence="4" id="KW-0963">Cytoplasm</keyword>
<feature type="region of interest" description="Disordered" evidence="10">
    <location>
        <begin position="421"/>
        <end position="458"/>
    </location>
</feature>
<dbReference type="GO" id="GO:0016020">
    <property type="term" value="C:membrane"/>
    <property type="evidence" value="ECO:0007669"/>
    <property type="project" value="UniProtKB-SubCell"/>
</dbReference>
<dbReference type="AlphaFoldDB" id="A0A3B3RMB9"/>
<dbReference type="PANTHER" id="PTHR23354">
    <property type="entry name" value="NUCLEOLAR PROTEIN 7/ESTROGEN RECEPTOR COACTIVATOR-RELATED"/>
    <property type="match status" value="1"/>
</dbReference>
<dbReference type="GO" id="GO:0006979">
    <property type="term" value="P:response to oxidative stress"/>
    <property type="evidence" value="ECO:0007669"/>
    <property type="project" value="TreeGrafter"/>
</dbReference>
<dbReference type="PANTHER" id="PTHR23354:SF131">
    <property type="entry name" value="MTOR-ASSOCIATED PROTEIN MEAK7"/>
    <property type="match status" value="1"/>
</dbReference>
<evidence type="ECO:0000256" key="6">
    <source>
        <dbReference type="ARBA" id="ARBA00023228"/>
    </source>
</evidence>
<evidence type="ECO:0000256" key="7">
    <source>
        <dbReference type="ARBA" id="ARBA00039594"/>
    </source>
</evidence>
<evidence type="ECO:0000256" key="9">
    <source>
        <dbReference type="ARBA" id="ARBA00042134"/>
    </source>
</evidence>
<evidence type="ECO:0000313" key="12">
    <source>
        <dbReference type="Ensembl" id="ENSPKIP00000018876.1"/>
    </source>
</evidence>
<dbReference type="GO" id="GO:0005634">
    <property type="term" value="C:nucleus"/>
    <property type="evidence" value="ECO:0007669"/>
    <property type="project" value="TreeGrafter"/>
</dbReference>
<keyword evidence="6" id="KW-0458">Lysosome</keyword>
<evidence type="ECO:0000256" key="8">
    <source>
        <dbReference type="ARBA" id="ARBA00041780"/>
    </source>
</evidence>